<dbReference type="Proteomes" id="UP000284779">
    <property type="component" value="Unassembled WGS sequence"/>
</dbReference>
<proteinExistence type="predicted"/>
<name>A0A413RBE0_9FIRM</name>
<sequence length="152" mass="17837">MLKCAILKEIFYQDSISGIEKIAYEKNKGRNRQMEDADVSQKVLKQLYKTEFNKLTPEDIESVKRVIYKYMNQSGASGCEVKMLVNPELSEEKSQFVNNVISNYMDKYNMYVHDDGITYSKKAQGRYDDASAGAKFYFALYKYREYFSIFEH</sequence>
<accession>A0A413RBE0</accession>
<dbReference type="AlphaFoldDB" id="A0A413RBE0"/>
<keyword evidence="2" id="KW-1185">Reference proteome</keyword>
<gene>
    <name evidence="1" type="ORF">DW944_02030</name>
</gene>
<organism evidence="1 2">
    <name type="scientific">Eubacterium ventriosum</name>
    <dbReference type="NCBI Taxonomy" id="39496"/>
    <lineage>
        <taxon>Bacteria</taxon>
        <taxon>Bacillati</taxon>
        <taxon>Bacillota</taxon>
        <taxon>Clostridia</taxon>
        <taxon>Eubacteriales</taxon>
        <taxon>Eubacteriaceae</taxon>
        <taxon>Eubacterium</taxon>
    </lineage>
</organism>
<evidence type="ECO:0000313" key="1">
    <source>
        <dbReference type="EMBL" id="RHA19948.1"/>
    </source>
</evidence>
<reference evidence="1 2" key="1">
    <citation type="submission" date="2018-08" db="EMBL/GenBank/DDBJ databases">
        <title>A genome reference for cultivated species of the human gut microbiota.</title>
        <authorList>
            <person name="Zou Y."/>
            <person name="Xue W."/>
            <person name="Luo G."/>
        </authorList>
    </citation>
    <scope>NUCLEOTIDE SEQUENCE [LARGE SCALE GENOMIC DNA]</scope>
    <source>
        <strain evidence="1 2">AM44-11BH</strain>
    </source>
</reference>
<comment type="caution">
    <text evidence="1">The sequence shown here is derived from an EMBL/GenBank/DDBJ whole genome shotgun (WGS) entry which is preliminary data.</text>
</comment>
<protein>
    <submittedName>
        <fullName evidence="1">Uncharacterized protein</fullName>
    </submittedName>
</protein>
<dbReference type="EMBL" id="QSFD01000002">
    <property type="protein sequence ID" value="RHA19948.1"/>
    <property type="molecule type" value="Genomic_DNA"/>
</dbReference>
<evidence type="ECO:0000313" key="2">
    <source>
        <dbReference type="Proteomes" id="UP000284779"/>
    </source>
</evidence>